<evidence type="ECO:0000259" key="1">
    <source>
        <dbReference type="Pfam" id="PF13966"/>
    </source>
</evidence>
<comment type="caution">
    <text evidence="2">The sequence shown here is derived from an EMBL/GenBank/DDBJ whole genome shotgun (WGS) entry which is preliminary data.</text>
</comment>
<evidence type="ECO:0000313" key="2">
    <source>
        <dbReference type="EMBL" id="KAF3505224.1"/>
    </source>
</evidence>
<dbReference type="AlphaFoldDB" id="A0A8S9NJ73"/>
<protein>
    <recommendedName>
        <fullName evidence="1">Reverse transcriptase zinc-binding domain-containing protein</fullName>
    </recommendedName>
</protein>
<proteinExistence type="predicted"/>
<evidence type="ECO:0000313" key="3">
    <source>
        <dbReference type="Proteomes" id="UP000712600"/>
    </source>
</evidence>
<name>A0A8S9NJ73_BRACR</name>
<dbReference type="Proteomes" id="UP000712600">
    <property type="component" value="Unassembled WGS sequence"/>
</dbReference>
<reference evidence="2" key="1">
    <citation type="submission" date="2019-12" db="EMBL/GenBank/DDBJ databases">
        <title>Genome sequencing and annotation of Brassica cretica.</title>
        <authorList>
            <person name="Studholme D.J."/>
            <person name="Sarris P."/>
        </authorList>
    </citation>
    <scope>NUCLEOTIDE SEQUENCE</scope>
    <source>
        <strain evidence="2">PFS-109/04</strain>
        <tissue evidence="2">Leaf</tissue>
    </source>
</reference>
<dbReference type="PANTHER" id="PTHR33116">
    <property type="entry name" value="REVERSE TRANSCRIPTASE ZINC-BINDING DOMAIN-CONTAINING PROTEIN-RELATED-RELATED"/>
    <property type="match status" value="1"/>
</dbReference>
<feature type="domain" description="Reverse transcriptase zinc-binding" evidence="1">
    <location>
        <begin position="29"/>
        <end position="113"/>
    </location>
</feature>
<dbReference type="InterPro" id="IPR026960">
    <property type="entry name" value="RVT-Znf"/>
</dbReference>
<accession>A0A8S9NJ73</accession>
<dbReference type="PANTHER" id="PTHR33116:SF76">
    <property type="entry name" value="DUF4283 DOMAIN-CONTAINING PROTEIN"/>
    <property type="match status" value="1"/>
</dbReference>
<dbReference type="Pfam" id="PF13966">
    <property type="entry name" value="zf-RVT"/>
    <property type="match status" value="1"/>
</dbReference>
<gene>
    <name evidence="2" type="ORF">F2Q69_00041655</name>
</gene>
<organism evidence="2 3">
    <name type="scientific">Brassica cretica</name>
    <name type="common">Mustard</name>
    <dbReference type="NCBI Taxonomy" id="69181"/>
    <lineage>
        <taxon>Eukaryota</taxon>
        <taxon>Viridiplantae</taxon>
        <taxon>Streptophyta</taxon>
        <taxon>Embryophyta</taxon>
        <taxon>Tracheophyta</taxon>
        <taxon>Spermatophyta</taxon>
        <taxon>Magnoliopsida</taxon>
        <taxon>eudicotyledons</taxon>
        <taxon>Gunneridae</taxon>
        <taxon>Pentapetalae</taxon>
        <taxon>rosids</taxon>
        <taxon>malvids</taxon>
        <taxon>Brassicales</taxon>
        <taxon>Brassicaceae</taxon>
        <taxon>Brassiceae</taxon>
        <taxon>Brassica</taxon>
    </lineage>
</organism>
<dbReference type="EMBL" id="QGKX02001621">
    <property type="protein sequence ID" value="KAF3505224.1"/>
    <property type="molecule type" value="Genomic_DNA"/>
</dbReference>
<sequence length="211" mass="25241">MLCSVSLPSHSNSPDKYLWHVIDQYLPTYSAKLSWEILRQHGQKQGWAKKVWFKGHVPSHAFLMWVAHLNRLPTRVRIANWGMQVVKSCCICNHYDELRDHLFLRCDFSEHLWLLITKRLGYRPFRFHTWTALIEWLDISDIYCPPTLKCLVIQATVYNLWAERNRKLHSQVSSTPQVIFKAIDRLIRNTIHARKGRKNFRNMMHLWLRHA</sequence>